<dbReference type="PANTHER" id="PTHR10242:SF2">
    <property type="entry name" value="N-GLYCOSYLASE_DNA LYASE"/>
    <property type="match status" value="1"/>
</dbReference>
<dbReference type="InterPro" id="IPR023170">
    <property type="entry name" value="HhH_base_excis_C"/>
</dbReference>
<dbReference type="SUPFAM" id="SSF55945">
    <property type="entry name" value="TATA-box binding protein-like"/>
    <property type="match status" value="1"/>
</dbReference>
<dbReference type="Gene3D" id="1.10.1670.10">
    <property type="entry name" value="Helix-hairpin-Helix base-excision DNA repair enzymes (C-terminal)"/>
    <property type="match status" value="1"/>
</dbReference>
<evidence type="ECO:0000256" key="3">
    <source>
        <dbReference type="ARBA" id="ARBA00022763"/>
    </source>
</evidence>
<dbReference type="EMBL" id="DVGC01000058">
    <property type="protein sequence ID" value="HIR06242.1"/>
    <property type="molecule type" value="Genomic_DNA"/>
</dbReference>
<keyword evidence="3" id="KW-0227">DNA damage</keyword>
<feature type="region of interest" description="Disordered" evidence="10">
    <location>
        <begin position="315"/>
        <end position="335"/>
    </location>
</feature>
<dbReference type="Gene3D" id="1.10.340.30">
    <property type="entry name" value="Hypothetical protein, domain 2"/>
    <property type="match status" value="1"/>
</dbReference>
<dbReference type="AlphaFoldDB" id="A0A9D1D5Z4"/>
<keyword evidence="5" id="KW-0234">DNA repair</keyword>
<comment type="caution">
    <text evidence="12">The sequence shown here is derived from an EMBL/GenBank/DDBJ whole genome shotgun (WGS) entry which is preliminary data.</text>
</comment>
<dbReference type="GO" id="GO:0003684">
    <property type="term" value="F:damaged DNA binding"/>
    <property type="evidence" value="ECO:0007669"/>
    <property type="project" value="InterPro"/>
</dbReference>
<evidence type="ECO:0000256" key="1">
    <source>
        <dbReference type="ARBA" id="ARBA00010679"/>
    </source>
</evidence>
<dbReference type="Pfam" id="PF00730">
    <property type="entry name" value="HhH-GPD"/>
    <property type="match status" value="1"/>
</dbReference>
<dbReference type="SUPFAM" id="SSF48150">
    <property type="entry name" value="DNA-glycosylase"/>
    <property type="match status" value="1"/>
</dbReference>
<reference evidence="12" key="1">
    <citation type="submission" date="2020-10" db="EMBL/GenBank/DDBJ databases">
        <authorList>
            <person name="Gilroy R."/>
        </authorList>
    </citation>
    <scope>NUCLEOTIDE SEQUENCE</scope>
    <source>
        <strain evidence="12">CHK180-2868</strain>
    </source>
</reference>
<keyword evidence="4" id="KW-0378">Hydrolase</keyword>
<sequence>MITKTIKYFDLNQIADSGQCFRMLPLRESETGHDKISPSLQQGRAAANMPSSYQVISKTHYLKLVQQGEEISFFCPEEEFPYWETYFDLDTDYGAILSSIDEQDDYLKKAAAYGSGIRILRQDLWEMIITFVISQQKTIPAIRSLVETLSETYGEQFPVPDECGQSRTYFSFPSPEQLNQASLWDLQALKLGYRAKYIKRLCEDACSGALDLNAIRQMSYPEAMTCLQSFYGIGEKVANCVCLFGLHHIDAFPVDTWIRKILLREYAPKSRCAKKIPQTRLCQELVRENFSQYHGCAGVMQQYIFYYERANPNGPQEAGGSPDANGHLPDTRSCR</sequence>
<evidence type="ECO:0000256" key="10">
    <source>
        <dbReference type="SAM" id="MobiDB-lite"/>
    </source>
</evidence>
<evidence type="ECO:0000256" key="6">
    <source>
        <dbReference type="ARBA" id="ARBA00023239"/>
    </source>
</evidence>
<organism evidence="12 13">
    <name type="scientific">Candidatus Copromonas faecavium</name>
    <name type="common">nom. illeg.</name>
    <dbReference type="NCBI Taxonomy" id="2840740"/>
    <lineage>
        <taxon>Bacteria</taxon>
        <taxon>Bacillati</taxon>
        <taxon>Bacillota</taxon>
        <taxon>Clostridia</taxon>
        <taxon>Lachnospirales</taxon>
        <taxon>Lachnospiraceae</taxon>
        <taxon>Candidatus Copromonas (nom. illeg.)</taxon>
    </lineage>
</organism>
<evidence type="ECO:0000313" key="12">
    <source>
        <dbReference type="EMBL" id="HIR06242.1"/>
    </source>
</evidence>
<evidence type="ECO:0000256" key="2">
    <source>
        <dbReference type="ARBA" id="ARBA00012720"/>
    </source>
</evidence>
<dbReference type="InterPro" id="IPR012904">
    <property type="entry name" value="OGG_N"/>
</dbReference>
<protein>
    <recommendedName>
        <fullName evidence="2">DNA-(apurinic or apyrimidinic site) lyase</fullName>
        <ecNumber evidence="2">4.2.99.18</ecNumber>
    </recommendedName>
</protein>
<dbReference type="InterPro" id="IPR052054">
    <property type="entry name" value="Oxidative_DNA_repair_enzyme"/>
</dbReference>
<dbReference type="InterPro" id="IPR003265">
    <property type="entry name" value="HhH-GPD_domain"/>
</dbReference>
<gene>
    <name evidence="12" type="ORF">IAB28_09825</name>
</gene>
<dbReference type="CDD" id="cd00056">
    <property type="entry name" value="ENDO3c"/>
    <property type="match status" value="1"/>
</dbReference>
<name>A0A9D1D5Z4_9FIRM</name>
<dbReference type="GO" id="GO:0006289">
    <property type="term" value="P:nucleotide-excision repair"/>
    <property type="evidence" value="ECO:0007669"/>
    <property type="project" value="InterPro"/>
</dbReference>
<comment type="catalytic activity">
    <reaction evidence="9">
        <text>2'-deoxyribonucleotide-(2'-deoxyribose 5'-phosphate)-2'-deoxyribonucleotide-DNA = a 3'-end 2'-deoxyribonucleotide-(2,3-dehydro-2,3-deoxyribose 5'-phosphate)-DNA + a 5'-end 5'-phospho-2'-deoxyribonucleoside-DNA + H(+)</text>
        <dbReference type="Rhea" id="RHEA:66592"/>
        <dbReference type="Rhea" id="RHEA-COMP:13180"/>
        <dbReference type="Rhea" id="RHEA-COMP:16897"/>
        <dbReference type="Rhea" id="RHEA-COMP:17067"/>
        <dbReference type="ChEBI" id="CHEBI:15378"/>
        <dbReference type="ChEBI" id="CHEBI:136412"/>
        <dbReference type="ChEBI" id="CHEBI:157695"/>
        <dbReference type="ChEBI" id="CHEBI:167181"/>
        <dbReference type="EC" id="4.2.99.18"/>
    </reaction>
</comment>
<keyword evidence="8" id="KW-0326">Glycosidase</keyword>
<dbReference type="GO" id="GO:0140078">
    <property type="term" value="F:class I DNA-(apurinic or apyrimidinic site) endonuclease activity"/>
    <property type="evidence" value="ECO:0007669"/>
    <property type="project" value="UniProtKB-EC"/>
</dbReference>
<dbReference type="PANTHER" id="PTHR10242">
    <property type="entry name" value="8-OXOGUANINE DNA GLYCOSYLASE"/>
    <property type="match status" value="1"/>
</dbReference>
<evidence type="ECO:0000256" key="8">
    <source>
        <dbReference type="ARBA" id="ARBA00023295"/>
    </source>
</evidence>
<comment type="similarity">
    <text evidence="1">Belongs to the type-1 OGG1 family.</text>
</comment>
<evidence type="ECO:0000256" key="5">
    <source>
        <dbReference type="ARBA" id="ARBA00023204"/>
    </source>
</evidence>
<evidence type="ECO:0000256" key="9">
    <source>
        <dbReference type="ARBA" id="ARBA00044632"/>
    </source>
</evidence>
<evidence type="ECO:0000313" key="13">
    <source>
        <dbReference type="Proteomes" id="UP000824250"/>
    </source>
</evidence>
<dbReference type="EC" id="4.2.99.18" evidence="2"/>
<dbReference type="SMART" id="SM00478">
    <property type="entry name" value="ENDO3c"/>
    <property type="match status" value="1"/>
</dbReference>
<keyword evidence="7" id="KW-0511">Multifunctional enzyme</keyword>
<proteinExistence type="inferred from homology"/>
<accession>A0A9D1D5Z4</accession>
<reference evidence="12" key="2">
    <citation type="journal article" date="2021" name="PeerJ">
        <title>Extensive microbial diversity within the chicken gut microbiome revealed by metagenomics and culture.</title>
        <authorList>
            <person name="Gilroy R."/>
            <person name="Ravi A."/>
            <person name="Getino M."/>
            <person name="Pursley I."/>
            <person name="Horton D.L."/>
            <person name="Alikhan N.F."/>
            <person name="Baker D."/>
            <person name="Gharbi K."/>
            <person name="Hall N."/>
            <person name="Watson M."/>
            <person name="Adriaenssens E.M."/>
            <person name="Foster-Nyarko E."/>
            <person name="Jarju S."/>
            <person name="Secka A."/>
            <person name="Antonio M."/>
            <person name="Oren A."/>
            <person name="Chaudhuri R.R."/>
            <person name="La Ragione R."/>
            <person name="Hildebrand F."/>
            <person name="Pallen M.J."/>
        </authorList>
    </citation>
    <scope>NUCLEOTIDE SEQUENCE</scope>
    <source>
        <strain evidence="12">CHK180-2868</strain>
    </source>
</reference>
<dbReference type="Gene3D" id="3.30.310.260">
    <property type="match status" value="1"/>
</dbReference>
<dbReference type="InterPro" id="IPR011257">
    <property type="entry name" value="DNA_glycosylase"/>
</dbReference>
<dbReference type="Pfam" id="PF07934">
    <property type="entry name" value="OGG_N"/>
    <property type="match status" value="1"/>
</dbReference>
<dbReference type="Proteomes" id="UP000824250">
    <property type="component" value="Unassembled WGS sequence"/>
</dbReference>
<evidence type="ECO:0000256" key="7">
    <source>
        <dbReference type="ARBA" id="ARBA00023268"/>
    </source>
</evidence>
<dbReference type="GO" id="GO:0006284">
    <property type="term" value="P:base-excision repair"/>
    <property type="evidence" value="ECO:0007669"/>
    <property type="project" value="InterPro"/>
</dbReference>
<keyword evidence="6" id="KW-0456">Lyase</keyword>
<dbReference type="GO" id="GO:0008534">
    <property type="term" value="F:oxidized purine nucleobase lesion DNA N-glycosylase activity"/>
    <property type="evidence" value="ECO:0007669"/>
    <property type="project" value="InterPro"/>
</dbReference>
<feature type="domain" description="HhH-GPD" evidence="11">
    <location>
        <begin position="133"/>
        <end position="309"/>
    </location>
</feature>
<evidence type="ECO:0000259" key="11">
    <source>
        <dbReference type="SMART" id="SM00478"/>
    </source>
</evidence>
<evidence type="ECO:0000256" key="4">
    <source>
        <dbReference type="ARBA" id="ARBA00022801"/>
    </source>
</evidence>